<evidence type="ECO:0000256" key="4">
    <source>
        <dbReference type="ARBA" id="ARBA00023157"/>
    </source>
</evidence>
<proteinExistence type="predicted"/>
<protein>
    <submittedName>
        <fullName evidence="10">C4b-binding protein beta chain</fullName>
    </submittedName>
</protein>
<feature type="chain" id="PRO_5045389349" evidence="7">
    <location>
        <begin position="16"/>
        <end position="257"/>
    </location>
</feature>
<feature type="signal peptide" evidence="7">
    <location>
        <begin position="1"/>
        <end position="15"/>
    </location>
</feature>
<evidence type="ECO:0000256" key="1">
    <source>
        <dbReference type="ARBA" id="ARBA00022659"/>
    </source>
</evidence>
<feature type="domain" description="Sushi" evidence="8">
    <location>
        <begin position="134"/>
        <end position="190"/>
    </location>
</feature>
<keyword evidence="5" id="KW-0325">Glycoprotein</keyword>
<dbReference type="Gene3D" id="2.10.70.10">
    <property type="entry name" value="Complement Module, domain 1"/>
    <property type="match status" value="3"/>
</dbReference>
<dbReference type="Pfam" id="PF00084">
    <property type="entry name" value="Sushi"/>
    <property type="match status" value="2"/>
</dbReference>
<dbReference type="SUPFAM" id="SSF57535">
    <property type="entry name" value="Complement control module/SCR domain"/>
    <property type="match status" value="3"/>
</dbReference>
<dbReference type="Proteomes" id="UP000886700">
    <property type="component" value="Unplaced"/>
</dbReference>
<feature type="disulfide bond" evidence="6">
    <location>
        <begin position="104"/>
        <end position="131"/>
    </location>
</feature>
<keyword evidence="4 6" id="KW-1015">Disulfide bond</keyword>
<dbReference type="RefSeq" id="XP_040593090.1">
    <property type="nucleotide sequence ID" value="XM_040737156.1"/>
</dbReference>
<keyword evidence="3" id="KW-0677">Repeat</keyword>
<reference evidence="10" key="1">
    <citation type="submission" date="2025-08" db="UniProtKB">
        <authorList>
            <consortium name="RefSeq"/>
        </authorList>
    </citation>
    <scope>IDENTIFICATION</scope>
    <source>
        <tissue evidence="10">Liver</tissue>
    </source>
</reference>
<gene>
    <name evidence="10" type="primary">C4bpb</name>
</gene>
<evidence type="ECO:0000313" key="10">
    <source>
        <dbReference type="RefSeq" id="XP_040593090.1"/>
    </source>
</evidence>
<dbReference type="InterPro" id="IPR035976">
    <property type="entry name" value="Sushi/SCR/CCP_sf"/>
</dbReference>
<dbReference type="PROSITE" id="PS50923">
    <property type="entry name" value="SUSHI"/>
    <property type="match status" value="2"/>
</dbReference>
<dbReference type="GeneID" id="101826554"/>
<evidence type="ECO:0000259" key="8">
    <source>
        <dbReference type="PROSITE" id="PS50923"/>
    </source>
</evidence>
<sequence>MLSWVVCSLMWLISALDESCSELPPVDNSVFVAKEVEGQILGVYLCIRGYHLVGKQFLVLNLSEEWDDSPPECRLGHCPEPVLENGKTNYSGPVNASDKIMFKCNDDYILKGSNWSQCLEDHTWAPSLPICRNRDCGPPGIPSHGYFEGESFTAGSIVTYYCQDGYHLVGTQTLQCIDGEWSSSYPACKPIQEIPSLAEQTALGKAILAFQESKELCSATENFVRSLKESGLTMEELKYSLEMKKTKLKEDILLKYS</sequence>
<name>A0ABM2WQQ0_MESAU</name>
<keyword evidence="1 6" id="KW-0768">Sushi</keyword>
<keyword evidence="9" id="KW-1185">Reference proteome</keyword>
<evidence type="ECO:0000256" key="2">
    <source>
        <dbReference type="ARBA" id="ARBA00022729"/>
    </source>
</evidence>
<evidence type="ECO:0000313" key="9">
    <source>
        <dbReference type="Proteomes" id="UP000886700"/>
    </source>
</evidence>
<evidence type="ECO:0000256" key="6">
    <source>
        <dbReference type="PROSITE-ProRule" id="PRU00302"/>
    </source>
</evidence>
<dbReference type="InterPro" id="IPR000436">
    <property type="entry name" value="Sushi_SCR_CCP_dom"/>
</dbReference>
<feature type="domain" description="Sushi" evidence="8">
    <location>
        <begin position="76"/>
        <end position="133"/>
    </location>
</feature>
<dbReference type="CDD" id="cd00033">
    <property type="entry name" value="CCP"/>
    <property type="match status" value="3"/>
</dbReference>
<dbReference type="SMART" id="SM00032">
    <property type="entry name" value="CCP"/>
    <property type="match status" value="3"/>
</dbReference>
<dbReference type="PANTHER" id="PTHR46393:SF7">
    <property type="entry name" value="COMPLEMENT C2"/>
    <property type="match status" value="1"/>
</dbReference>
<evidence type="ECO:0000256" key="7">
    <source>
        <dbReference type="SAM" id="SignalP"/>
    </source>
</evidence>
<keyword evidence="2 7" id="KW-0732">Signal</keyword>
<dbReference type="PANTHER" id="PTHR46393">
    <property type="entry name" value="SUSHI DOMAIN-CONTAINING PROTEIN"/>
    <property type="match status" value="1"/>
</dbReference>
<comment type="caution">
    <text evidence="6">Lacks conserved residue(s) required for the propagation of feature annotation.</text>
</comment>
<evidence type="ECO:0000256" key="5">
    <source>
        <dbReference type="ARBA" id="ARBA00023180"/>
    </source>
</evidence>
<accession>A0ABM2WQQ0</accession>
<organism evidence="9 10">
    <name type="scientific">Mesocricetus auratus</name>
    <name type="common">Golden hamster</name>
    <dbReference type="NCBI Taxonomy" id="10036"/>
    <lineage>
        <taxon>Eukaryota</taxon>
        <taxon>Metazoa</taxon>
        <taxon>Chordata</taxon>
        <taxon>Craniata</taxon>
        <taxon>Vertebrata</taxon>
        <taxon>Euteleostomi</taxon>
        <taxon>Mammalia</taxon>
        <taxon>Eutheria</taxon>
        <taxon>Euarchontoglires</taxon>
        <taxon>Glires</taxon>
        <taxon>Rodentia</taxon>
        <taxon>Myomorpha</taxon>
        <taxon>Muroidea</taxon>
        <taxon>Cricetidae</taxon>
        <taxon>Cricetinae</taxon>
        <taxon>Mesocricetus</taxon>
    </lineage>
</organism>
<evidence type="ECO:0000256" key="3">
    <source>
        <dbReference type="ARBA" id="ARBA00022737"/>
    </source>
</evidence>